<dbReference type="OrthoDB" id="1428197at2"/>
<sequence length="340" mass="39544">MGNKLSQTFNIPTSNSTFIRLIHRQELYQRFNVIEVGIDDWAFKKGYNYVIAIVDLVERKIIDLLPDREEKTVENWLCGRPNINIVTRDRFSRYAKGVTNGATQATQIADRWHIIKNMGEAVTKLLERIRQSIRPELTSKNISDEEYIQSGDQSLTQSVSGSISKRNTQLEQIKQHYKNKVPIQTIAKIVGVSRNTVKKYLYLNKPPPKIPARSNLTEYVDYIKSRIRQDSNIEILQLWNEVKEKGYNGSRTVFYEHLKGYSKGKRNPMISPTSIPYWSARKVRILLYRKKRQLSTSENELLNKLKTPSEDIQSAASFVSRFKNLLERITEVGFRIGWMI</sequence>
<dbReference type="Pfam" id="PF01610">
    <property type="entry name" value="DDE_Tnp_ISL3"/>
    <property type="match status" value="1"/>
</dbReference>
<feature type="domain" description="HTH IS21-type" evidence="1">
    <location>
        <begin position="168"/>
        <end position="227"/>
    </location>
</feature>
<name>A0A1K1T298_9BACT</name>
<evidence type="ECO:0000313" key="2">
    <source>
        <dbReference type="EMBL" id="SFW90699.1"/>
    </source>
</evidence>
<proteinExistence type="predicted"/>
<accession>A0A1K1T298</accession>
<reference evidence="2 3" key="1">
    <citation type="submission" date="2016-11" db="EMBL/GenBank/DDBJ databases">
        <authorList>
            <person name="Jaros S."/>
            <person name="Januszkiewicz K."/>
            <person name="Wedrychowicz H."/>
        </authorList>
    </citation>
    <scope>NUCLEOTIDE SEQUENCE [LARGE SCALE GENOMIC DNA]</scope>
    <source>
        <strain evidence="2 3">DSM 784</strain>
    </source>
</reference>
<evidence type="ECO:0000259" key="1">
    <source>
        <dbReference type="PROSITE" id="PS50531"/>
    </source>
</evidence>
<dbReference type="InterPro" id="IPR017894">
    <property type="entry name" value="HTH_IS21_transposase_type"/>
</dbReference>
<dbReference type="AlphaFoldDB" id="A0A1K1T298"/>
<dbReference type="EMBL" id="FPIZ01000052">
    <property type="protein sequence ID" value="SFW90699.1"/>
    <property type="molecule type" value="Genomic_DNA"/>
</dbReference>
<dbReference type="GO" id="GO:0000150">
    <property type="term" value="F:DNA strand exchange activity"/>
    <property type="evidence" value="ECO:0007669"/>
    <property type="project" value="InterPro"/>
</dbReference>
<protein>
    <submittedName>
        <fullName evidence="2">Helix-turn-helix domain of resolvase</fullName>
    </submittedName>
</protein>
<dbReference type="Proteomes" id="UP000183788">
    <property type="component" value="Unassembled WGS sequence"/>
</dbReference>
<gene>
    <name evidence="2" type="ORF">SAMN05661012_06660</name>
</gene>
<dbReference type="PROSITE" id="PS50531">
    <property type="entry name" value="HTH_IS21"/>
    <property type="match status" value="1"/>
</dbReference>
<dbReference type="GO" id="GO:0003677">
    <property type="term" value="F:DNA binding"/>
    <property type="evidence" value="ECO:0007669"/>
    <property type="project" value="InterPro"/>
</dbReference>
<dbReference type="Gene3D" id="1.10.10.60">
    <property type="entry name" value="Homeodomain-like"/>
    <property type="match status" value="1"/>
</dbReference>
<evidence type="ECO:0000313" key="3">
    <source>
        <dbReference type="Proteomes" id="UP000183788"/>
    </source>
</evidence>
<dbReference type="STRING" id="1004.SAMN05661012_06660"/>
<dbReference type="InterPro" id="IPR002560">
    <property type="entry name" value="Transposase_DDE"/>
</dbReference>
<dbReference type="PANTHER" id="PTHR33498:SF1">
    <property type="entry name" value="TRANSPOSASE FOR INSERTION SEQUENCE ELEMENT IS1557"/>
    <property type="match status" value="1"/>
</dbReference>
<dbReference type="PANTHER" id="PTHR33498">
    <property type="entry name" value="TRANSPOSASE FOR INSERTION SEQUENCE ELEMENT IS1557"/>
    <property type="match status" value="1"/>
</dbReference>
<organism evidence="2 3">
    <name type="scientific">Chitinophaga sancti</name>
    <dbReference type="NCBI Taxonomy" id="1004"/>
    <lineage>
        <taxon>Bacteria</taxon>
        <taxon>Pseudomonadati</taxon>
        <taxon>Bacteroidota</taxon>
        <taxon>Chitinophagia</taxon>
        <taxon>Chitinophagales</taxon>
        <taxon>Chitinophagaceae</taxon>
        <taxon>Chitinophaga</taxon>
    </lineage>
</organism>
<dbReference type="InterPro" id="IPR047951">
    <property type="entry name" value="Transpos_ISL3"/>
</dbReference>